<evidence type="ECO:0000313" key="1">
    <source>
        <dbReference type="EMBL" id="AEV30100.1"/>
    </source>
</evidence>
<dbReference type="AlphaFoldDB" id="G8QSR8"/>
<evidence type="ECO:0000313" key="2">
    <source>
        <dbReference type="Proteomes" id="UP000005632"/>
    </source>
</evidence>
<sequence length="85" mass="10038">MGKKELEKTRPGRKLGAEKRRLARTYLREFYETESFLQIPQKYRLAILELCPVKESHTTLLHAEVNCWENPARPNREKQNSLLLA</sequence>
<accession>G8QSR8</accession>
<dbReference type="STRING" id="158190.SpiGrapes_2325"/>
<proteinExistence type="predicted"/>
<organism evidence="1 2">
    <name type="scientific">Sphaerochaeta pleomorpha (strain ATCC BAA-1885 / DSM 22778 / Grapes)</name>
    <dbReference type="NCBI Taxonomy" id="158190"/>
    <lineage>
        <taxon>Bacteria</taxon>
        <taxon>Pseudomonadati</taxon>
        <taxon>Spirochaetota</taxon>
        <taxon>Spirochaetia</taxon>
        <taxon>Spirochaetales</taxon>
        <taxon>Sphaerochaetaceae</taxon>
        <taxon>Sphaerochaeta</taxon>
    </lineage>
</organism>
<dbReference type="Proteomes" id="UP000005632">
    <property type="component" value="Chromosome"/>
</dbReference>
<dbReference type="RefSeq" id="WP_014270941.1">
    <property type="nucleotide sequence ID" value="NC_016633.1"/>
</dbReference>
<dbReference type="OrthoDB" id="9969606at2"/>
<reference evidence="1 2" key="1">
    <citation type="submission" date="2011-11" db="EMBL/GenBank/DDBJ databases">
        <title>Complete sequence of Spirochaeta sp. grapes.</title>
        <authorList>
            <consortium name="US DOE Joint Genome Institute"/>
            <person name="Lucas S."/>
            <person name="Han J."/>
            <person name="Lapidus A."/>
            <person name="Cheng J.-F."/>
            <person name="Goodwin L."/>
            <person name="Pitluck S."/>
            <person name="Peters L."/>
            <person name="Ovchinnikova G."/>
            <person name="Munk A.C."/>
            <person name="Detter J.C."/>
            <person name="Han C."/>
            <person name="Tapia R."/>
            <person name="Land M."/>
            <person name="Hauser L."/>
            <person name="Kyrpides N."/>
            <person name="Ivanova N."/>
            <person name="Pagani I."/>
            <person name="Ritalahtilisa K."/>
            <person name="Loeffler F."/>
            <person name="Woyke T."/>
        </authorList>
    </citation>
    <scope>NUCLEOTIDE SEQUENCE [LARGE SCALE GENOMIC DNA]</scope>
    <source>
        <strain evidence="2">ATCC BAA-1885 / DSM 22778 / Grapes</strain>
    </source>
</reference>
<dbReference type="EMBL" id="CP003155">
    <property type="protein sequence ID" value="AEV30100.1"/>
    <property type="molecule type" value="Genomic_DNA"/>
</dbReference>
<gene>
    <name evidence="1" type="ordered locus">SpiGrapes_2325</name>
</gene>
<protein>
    <submittedName>
        <fullName evidence="1">Uncharacterized protein</fullName>
    </submittedName>
</protein>
<dbReference type="HOGENOM" id="CLU_2510997_0_0_12"/>
<name>G8QSR8_SPHPG</name>
<keyword evidence="2" id="KW-1185">Reference proteome</keyword>
<dbReference type="KEGG" id="sgp:SpiGrapes_2325"/>